<keyword evidence="2" id="KW-0812">Transmembrane</keyword>
<dbReference type="Proteomes" id="UP000427071">
    <property type="component" value="Chromosome"/>
</dbReference>
<evidence type="ECO:0000313" key="5">
    <source>
        <dbReference type="Proteomes" id="UP000427071"/>
    </source>
</evidence>
<dbReference type="RefSeq" id="WP_156192488.1">
    <property type="nucleotide sequence ID" value="NZ_CP046452.1"/>
</dbReference>
<dbReference type="GO" id="GO:0030288">
    <property type="term" value="C:outer membrane-bounded periplasmic space"/>
    <property type="evidence" value="ECO:0007669"/>
    <property type="project" value="TreeGrafter"/>
</dbReference>
<dbReference type="GO" id="GO:0000166">
    <property type="term" value="F:nucleotide binding"/>
    <property type="evidence" value="ECO:0007669"/>
    <property type="project" value="UniProtKB-KW"/>
</dbReference>
<protein>
    <submittedName>
        <fullName evidence="4">Endonuclease YhcR</fullName>
        <ecNumber evidence="4">3.1.31.-</ecNumber>
    </submittedName>
</protein>
<dbReference type="GO" id="GO:0008768">
    <property type="term" value="F:UDP-sugar diphosphatase activity"/>
    <property type="evidence" value="ECO:0007669"/>
    <property type="project" value="TreeGrafter"/>
</dbReference>
<comment type="similarity">
    <text evidence="1">Belongs to the 5'-nucleotidase family.</text>
</comment>
<dbReference type="InterPro" id="IPR029052">
    <property type="entry name" value="Metallo-depent_PP-like"/>
</dbReference>
<evidence type="ECO:0000256" key="1">
    <source>
        <dbReference type="RuleBase" id="RU362119"/>
    </source>
</evidence>
<dbReference type="AlphaFoldDB" id="A0A6B8VTP4"/>
<keyword evidence="1" id="KW-0732">Signal</keyword>
<evidence type="ECO:0000256" key="2">
    <source>
        <dbReference type="SAM" id="Phobius"/>
    </source>
</evidence>
<dbReference type="SUPFAM" id="SSF55816">
    <property type="entry name" value="5'-nucleotidase (syn. UDP-sugar hydrolase), C-terminal domain"/>
    <property type="match status" value="1"/>
</dbReference>
<dbReference type="GO" id="GO:0009166">
    <property type="term" value="P:nucleotide catabolic process"/>
    <property type="evidence" value="ECO:0007669"/>
    <property type="project" value="InterPro"/>
</dbReference>
<dbReference type="PRINTS" id="PR01607">
    <property type="entry name" value="APYRASEFAMLY"/>
</dbReference>
<name>A0A6B8VTP4_9CORY</name>
<dbReference type="GO" id="GO:0008253">
    <property type="term" value="F:5'-nucleotidase activity"/>
    <property type="evidence" value="ECO:0007669"/>
    <property type="project" value="TreeGrafter"/>
</dbReference>
<feature type="signal peptide" evidence="1">
    <location>
        <begin position="1"/>
        <end position="28"/>
    </location>
</feature>
<dbReference type="Gene3D" id="3.60.21.10">
    <property type="match status" value="1"/>
</dbReference>
<keyword evidence="2" id="KW-0472">Membrane</keyword>
<dbReference type="EC" id="3.1.31.-" evidence="4"/>
<organism evidence="4 5">
    <name type="scientific">Corynebacterium kalinowskii</name>
    <dbReference type="NCBI Taxonomy" id="2675216"/>
    <lineage>
        <taxon>Bacteria</taxon>
        <taxon>Bacillati</taxon>
        <taxon>Actinomycetota</taxon>
        <taxon>Actinomycetes</taxon>
        <taxon>Mycobacteriales</taxon>
        <taxon>Corynebacteriaceae</taxon>
        <taxon>Corynebacterium</taxon>
    </lineage>
</organism>
<dbReference type="InterPro" id="IPR036907">
    <property type="entry name" value="5'-Nucleotdase_C_sf"/>
</dbReference>
<keyword evidence="5" id="KW-1185">Reference proteome</keyword>
<feature type="transmembrane region" description="Helical" evidence="2">
    <location>
        <begin position="641"/>
        <end position="663"/>
    </location>
</feature>
<dbReference type="PANTHER" id="PTHR11575">
    <property type="entry name" value="5'-NUCLEOTIDASE-RELATED"/>
    <property type="match status" value="1"/>
</dbReference>
<keyword evidence="4" id="KW-0255">Endonuclease</keyword>
<dbReference type="EMBL" id="CP046452">
    <property type="protein sequence ID" value="QGU02136.1"/>
    <property type="molecule type" value="Genomic_DNA"/>
</dbReference>
<feature type="domain" description="5'-Nucleotidase C-terminal" evidence="3">
    <location>
        <begin position="336"/>
        <end position="487"/>
    </location>
</feature>
<keyword evidence="2" id="KW-1133">Transmembrane helix</keyword>
<reference evidence="5" key="1">
    <citation type="submission" date="2019-11" db="EMBL/GenBank/DDBJ databases">
        <title>Complete genome sequence of Corynebacterium kalinowskii 1959, a novel Corynebacterium species isolated from soil of a small paddock in Vilsendorf, Germany.</title>
        <authorList>
            <person name="Schaffert L."/>
            <person name="Ruwe M."/>
            <person name="Milse J."/>
            <person name="Hanuschka K."/>
            <person name="Ortseifen V."/>
            <person name="Droste J."/>
            <person name="Brandt D."/>
            <person name="Schlueter L."/>
            <person name="Kutter Y."/>
            <person name="Vinke S."/>
            <person name="Viehoefer P."/>
            <person name="Jacob L."/>
            <person name="Luebke N.-C."/>
            <person name="Schulte-Berndt E."/>
            <person name="Hain C."/>
            <person name="Linder M."/>
            <person name="Schmidt P."/>
            <person name="Wollenschlaeger L."/>
            <person name="Luttermann T."/>
            <person name="Thieme E."/>
            <person name="Hassa J."/>
            <person name="Haak M."/>
            <person name="Wittchen M."/>
            <person name="Mentz A."/>
            <person name="Persicke M."/>
            <person name="Busche T."/>
            <person name="Ruckert C."/>
        </authorList>
    </citation>
    <scope>NUCLEOTIDE SEQUENCE [LARGE SCALE GENOMIC DNA]</scope>
    <source>
        <strain evidence="5">1959</strain>
    </source>
</reference>
<dbReference type="InterPro" id="IPR006179">
    <property type="entry name" value="5_nucleotidase/apyrase"/>
</dbReference>
<feature type="chain" id="PRO_5025716144" evidence="1">
    <location>
        <begin position="29"/>
        <end position="691"/>
    </location>
</feature>
<keyword evidence="1 4" id="KW-0378">Hydrolase</keyword>
<evidence type="ECO:0000313" key="4">
    <source>
        <dbReference type="EMBL" id="QGU02136.1"/>
    </source>
</evidence>
<dbReference type="PANTHER" id="PTHR11575:SF24">
    <property type="entry name" value="5'-NUCLEOTIDASE"/>
    <property type="match status" value="1"/>
</dbReference>
<sequence>MSSVMFKRVVAALALSGLTVAGQPIAQAQTTPVTFNIAGITDFHGHIETLDGKEPGAGVLACMLPVAAEGNEQLFVSSGDNIGGSAFISALLDDEPTIAALNEMGLDVSAVGNHEFDAGYADLAGRVNDLADFEYVGANVNGESPELAEYVVKDVAGLKVAFVGSVTDTTASKVAPSGIVGITFGDPYAATNAAADKIKANGEADIVVALVHEGYSTPAMFNKTVDIAMGGDSHLVDNQVIDRTDGSKFALVQADHYGKGLADLDITFDPATKKITDIKADVISAEAMFTQCGATPVPAVQAIVDAAKSAAEVKGNETVATIGTDFFRGANADGKSGGNRGTESTLSNLIAEATKQYVGVNTSVKPDLGVMNAGGVRDDLLQGDVTYAEAFAVQPFGNELTYASYTGAKLKEALEQQWKDNDPTASRPILHLGWSDNFTYTYDPTKPWGERVTSMSIDGKPVDMAKEYVVAGSTFLLGGGDGFTAFGNETSVFPNTGIMDVDAFIGYLKANPTVEARGGQSNVGVTFDKPLVAGETVTIDLSSLIYTLGDSAKTVTVNLAGVEATADIDTTIIDKLPESGKATVTVEVPKEGDSAPTLTITTDAGTDITMPVEIEGYKVKSGGSSDGTSDGSSGSSAGSSLGGGLLAVLGIFGALGVALHTALQFNPQLANMLLNMLPVQVREQLKAHHMG</sequence>
<dbReference type="GO" id="GO:0004519">
    <property type="term" value="F:endonuclease activity"/>
    <property type="evidence" value="ECO:0007669"/>
    <property type="project" value="UniProtKB-KW"/>
</dbReference>
<keyword evidence="4" id="KW-0540">Nuclease</keyword>
<dbReference type="InterPro" id="IPR008334">
    <property type="entry name" value="5'-Nucleotdase_C"/>
</dbReference>
<keyword evidence="1" id="KW-0547">Nucleotide-binding</keyword>
<proteinExistence type="inferred from homology"/>
<dbReference type="Pfam" id="PF02872">
    <property type="entry name" value="5_nucleotid_C"/>
    <property type="match status" value="1"/>
</dbReference>
<accession>A0A6B8VTP4</accession>
<gene>
    <name evidence="4" type="primary">yhcR</name>
    <name evidence="4" type="ORF">CKALI_06335</name>
</gene>
<dbReference type="KEGG" id="ckw:CKALI_06335"/>
<dbReference type="Gene3D" id="3.90.780.10">
    <property type="entry name" value="5'-Nucleotidase, C-terminal domain"/>
    <property type="match status" value="1"/>
</dbReference>
<evidence type="ECO:0000259" key="3">
    <source>
        <dbReference type="Pfam" id="PF02872"/>
    </source>
</evidence>
<dbReference type="SUPFAM" id="SSF56300">
    <property type="entry name" value="Metallo-dependent phosphatases"/>
    <property type="match status" value="1"/>
</dbReference>